<sequence>MSAGLRKSVASLQIPNFRRFFSGQVVSVSGSWMQTVAEAWLVLSLTSSGVALGVSTALQFLPILLLGAWGGVLADRFPKRRLLIVTQTLMIIPALALFALTVTGVVTLWMVYALVLMRGLVTAIDNPTRQSFISEMVGPASVVNAVSLNSVLVQTARIAGPAAAALVIALSGVAACFALNALSFGAMILALRGMDPDKLHDAPPASRAPGQIREAIAVVRADRDLWIPLALMGAVSMLAYNFQTVLPLLAKYTFHGSASTYALLMGTMGAGAIAGALVNGARGRTSPALISVSAIVFGGALGLAAIAPTLDLVLAALVVVGAGSVTFTSAVNAQLQLAAPPALRGRVMALYGVVFLGSTPVGAPLLGFICQHVSPRAGLGVGAAAAMLAGVAALVGAAHHSAHHAAGPRAATHPFAT</sequence>
<dbReference type="Gene3D" id="1.20.1250.20">
    <property type="entry name" value="MFS general substrate transporter like domains"/>
    <property type="match status" value="1"/>
</dbReference>
<dbReference type="GO" id="GO:0005886">
    <property type="term" value="C:plasma membrane"/>
    <property type="evidence" value="ECO:0007669"/>
    <property type="project" value="UniProtKB-SubCell"/>
</dbReference>
<dbReference type="InterPro" id="IPR020846">
    <property type="entry name" value="MFS_dom"/>
</dbReference>
<feature type="transmembrane region" description="Helical" evidence="7">
    <location>
        <begin position="162"/>
        <end position="191"/>
    </location>
</feature>
<keyword evidence="6 7" id="KW-0472">Membrane</keyword>
<proteinExistence type="predicted"/>
<evidence type="ECO:0000256" key="5">
    <source>
        <dbReference type="ARBA" id="ARBA00022989"/>
    </source>
</evidence>
<feature type="transmembrane region" description="Helical" evidence="7">
    <location>
        <begin position="20"/>
        <end position="43"/>
    </location>
</feature>
<dbReference type="PANTHER" id="PTHR23513">
    <property type="entry name" value="INTEGRAL MEMBRANE EFFLUX PROTEIN-RELATED"/>
    <property type="match status" value="1"/>
</dbReference>
<feature type="transmembrane region" description="Helical" evidence="7">
    <location>
        <begin position="49"/>
        <end position="70"/>
    </location>
</feature>
<feature type="transmembrane region" description="Helical" evidence="7">
    <location>
        <begin position="136"/>
        <end position="156"/>
    </location>
</feature>
<protein>
    <recommendedName>
        <fullName evidence="8">Major facilitator superfamily (MFS) profile domain-containing protein</fullName>
    </recommendedName>
</protein>
<keyword evidence="4 7" id="KW-0812">Transmembrane</keyword>
<name>A0AAU7AX02_9ACTN</name>
<dbReference type="PANTHER" id="PTHR23513:SF11">
    <property type="entry name" value="STAPHYLOFERRIN A TRANSPORTER"/>
    <property type="match status" value="1"/>
</dbReference>
<evidence type="ECO:0000259" key="8">
    <source>
        <dbReference type="PROSITE" id="PS50850"/>
    </source>
</evidence>
<dbReference type="SUPFAM" id="SSF103473">
    <property type="entry name" value="MFS general substrate transporter"/>
    <property type="match status" value="1"/>
</dbReference>
<evidence type="ECO:0000256" key="7">
    <source>
        <dbReference type="SAM" id="Phobius"/>
    </source>
</evidence>
<dbReference type="KEGG" id="parq:DSM112329_03115"/>
<dbReference type="AlphaFoldDB" id="A0AAU7AX02"/>
<dbReference type="InterPro" id="IPR036259">
    <property type="entry name" value="MFS_trans_sf"/>
</dbReference>
<evidence type="ECO:0000256" key="2">
    <source>
        <dbReference type="ARBA" id="ARBA00022448"/>
    </source>
</evidence>
<reference evidence="9" key="1">
    <citation type="submission" date="2022-12" db="EMBL/GenBank/DDBJ databases">
        <title>Paraconexibacter alkalitolerans sp. nov. and Baekduia alba sp. nov., isolated from soil and emended description of the genera Paraconexibacter (Chun et al., 2020) and Baekduia (An et al., 2020).</title>
        <authorList>
            <person name="Vieira S."/>
            <person name="Huber K.J."/>
            <person name="Geppert A."/>
            <person name="Wolf J."/>
            <person name="Neumann-Schaal M."/>
            <person name="Muesken M."/>
            <person name="Overmann J."/>
        </authorList>
    </citation>
    <scope>NUCLEOTIDE SEQUENCE</scope>
    <source>
        <strain evidence="9">AEG42_29</strain>
    </source>
</reference>
<comment type="subcellular location">
    <subcellularLocation>
        <location evidence="1">Cell membrane</location>
        <topology evidence="1">Multi-pass membrane protein</topology>
    </subcellularLocation>
</comment>
<feature type="transmembrane region" description="Helical" evidence="7">
    <location>
        <begin position="262"/>
        <end position="281"/>
    </location>
</feature>
<evidence type="ECO:0000313" key="9">
    <source>
        <dbReference type="EMBL" id="XAY06248.1"/>
    </source>
</evidence>
<dbReference type="InterPro" id="IPR010290">
    <property type="entry name" value="TM_effector"/>
</dbReference>
<keyword evidence="3" id="KW-1003">Cell membrane</keyword>
<dbReference type="RefSeq" id="WP_354697485.1">
    <property type="nucleotide sequence ID" value="NZ_CP114014.1"/>
</dbReference>
<organism evidence="9">
    <name type="scientific">Paraconexibacter sp. AEG42_29</name>
    <dbReference type="NCBI Taxonomy" id="2997339"/>
    <lineage>
        <taxon>Bacteria</taxon>
        <taxon>Bacillati</taxon>
        <taxon>Actinomycetota</taxon>
        <taxon>Thermoleophilia</taxon>
        <taxon>Solirubrobacterales</taxon>
        <taxon>Paraconexibacteraceae</taxon>
        <taxon>Paraconexibacter</taxon>
    </lineage>
</organism>
<feature type="transmembrane region" description="Helical" evidence="7">
    <location>
        <begin position="347"/>
        <end position="369"/>
    </location>
</feature>
<accession>A0AAU7AX02</accession>
<gene>
    <name evidence="9" type="ORF">DSM112329_03115</name>
</gene>
<keyword evidence="2" id="KW-0813">Transport</keyword>
<dbReference type="CDD" id="cd06173">
    <property type="entry name" value="MFS_MefA_like"/>
    <property type="match status" value="1"/>
</dbReference>
<feature type="transmembrane region" description="Helical" evidence="7">
    <location>
        <begin position="381"/>
        <end position="399"/>
    </location>
</feature>
<feature type="transmembrane region" description="Helical" evidence="7">
    <location>
        <begin position="288"/>
        <end position="307"/>
    </location>
</feature>
<evidence type="ECO:0000256" key="4">
    <source>
        <dbReference type="ARBA" id="ARBA00022692"/>
    </source>
</evidence>
<keyword evidence="5 7" id="KW-1133">Transmembrane helix</keyword>
<evidence type="ECO:0000256" key="1">
    <source>
        <dbReference type="ARBA" id="ARBA00004651"/>
    </source>
</evidence>
<dbReference type="EMBL" id="CP114014">
    <property type="protein sequence ID" value="XAY06248.1"/>
    <property type="molecule type" value="Genomic_DNA"/>
</dbReference>
<dbReference type="GO" id="GO:0022857">
    <property type="term" value="F:transmembrane transporter activity"/>
    <property type="evidence" value="ECO:0007669"/>
    <property type="project" value="InterPro"/>
</dbReference>
<dbReference type="Pfam" id="PF05977">
    <property type="entry name" value="MFS_3"/>
    <property type="match status" value="1"/>
</dbReference>
<feature type="domain" description="Major facilitator superfamily (MFS) profile" evidence="8">
    <location>
        <begin position="164"/>
        <end position="417"/>
    </location>
</feature>
<evidence type="ECO:0000256" key="3">
    <source>
        <dbReference type="ARBA" id="ARBA00022475"/>
    </source>
</evidence>
<dbReference type="PROSITE" id="PS50850">
    <property type="entry name" value="MFS"/>
    <property type="match status" value="1"/>
</dbReference>
<feature type="transmembrane region" description="Helical" evidence="7">
    <location>
        <begin position="313"/>
        <end position="335"/>
    </location>
</feature>
<feature type="transmembrane region" description="Helical" evidence="7">
    <location>
        <begin position="225"/>
        <end position="242"/>
    </location>
</feature>
<evidence type="ECO:0000256" key="6">
    <source>
        <dbReference type="ARBA" id="ARBA00023136"/>
    </source>
</evidence>